<gene>
    <name evidence="2" type="ordered locus">Emtol_1883</name>
</gene>
<dbReference type="EMBL" id="CP002961">
    <property type="protein sequence ID" value="AFK03023.1"/>
    <property type="molecule type" value="Genomic_DNA"/>
</dbReference>
<dbReference type="Proteomes" id="UP000002875">
    <property type="component" value="Chromosome"/>
</dbReference>
<organism evidence="2 3">
    <name type="scientific">Emticicia oligotrophica (strain DSM 17448 / CIP 109782 / MTCC 6937 / GPTSA100-15)</name>
    <dbReference type="NCBI Taxonomy" id="929562"/>
    <lineage>
        <taxon>Bacteria</taxon>
        <taxon>Pseudomonadati</taxon>
        <taxon>Bacteroidota</taxon>
        <taxon>Cytophagia</taxon>
        <taxon>Cytophagales</taxon>
        <taxon>Leadbetterellaceae</taxon>
        <taxon>Emticicia</taxon>
    </lineage>
</organism>
<evidence type="ECO:0000313" key="2">
    <source>
        <dbReference type="EMBL" id="AFK03023.1"/>
    </source>
</evidence>
<evidence type="ECO:0008006" key="4">
    <source>
        <dbReference type="Google" id="ProtNLM"/>
    </source>
</evidence>
<evidence type="ECO:0000313" key="3">
    <source>
        <dbReference type="Proteomes" id="UP000002875"/>
    </source>
</evidence>
<keyword evidence="1" id="KW-0732">Signal</keyword>
<dbReference type="RefSeq" id="WP_015028721.1">
    <property type="nucleotide sequence ID" value="NC_018748.1"/>
</dbReference>
<keyword evidence="3" id="KW-1185">Reference proteome</keyword>
<protein>
    <recommendedName>
        <fullName evidence="4">NirD/YgiW/YdeI family stress tolerance protein</fullName>
    </recommendedName>
</protein>
<feature type="signal peptide" evidence="1">
    <location>
        <begin position="1"/>
        <end position="18"/>
    </location>
</feature>
<name>A0ABN4AL90_EMTOG</name>
<evidence type="ECO:0000256" key="1">
    <source>
        <dbReference type="SAM" id="SignalP"/>
    </source>
</evidence>
<feature type="chain" id="PRO_5046373097" description="NirD/YgiW/YdeI family stress tolerance protein" evidence="1">
    <location>
        <begin position="19"/>
        <end position="120"/>
    </location>
</feature>
<reference evidence="2 3" key="1">
    <citation type="submission" date="2011-07" db="EMBL/GenBank/DDBJ databases">
        <title>The complete genome of chromosome of Emticicia oligotrophica DSM 17448.</title>
        <authorList>
            <consortium name="US DOE Joint Genome Institute (JGI-PGF)"/>
            <person name="Lucas S."/>
            <person name="Han J."/>
            <person name="Lapidus A."/>
            <person name="Bruce D."/>
            <person name="Goodwin L."/>
            <person name="Pitluck S."/>
            <person name="Peters L."/>
            <person name="Kyrpides N."/>
            <person name="Mavromatis K."/>
            <person name="Ivanova N."/>
            <person name="Ovchinnikova G."/>
            <person name="Teshima H."/>
            <person name="Detter J.C."/>
            <person name="Tapia R."/>
            <person name="Han C."/>
            <person name="Land M."/>
            <person name="Hauser L."/>
            <person name="Markowitz V."/>
            <person name="Cheng J.-F."/>
            <person name="Hugenholtz P."/>
            <person name="Woyke T."/>
            <person name="Wu D."/>
            <person name="Tindall B."/>
            <person name="Pomrenke H."/>
            <person name="Brambilla E."/>
            <person name="Klenk H.-P."/>
            <person name="Eisen J.A."/>
        </authorList>
    </citation>
    <scope>NUCLEOTIDE SEQUENCE [LARGE SCALE GENOMIC DNA]</scope>
    <source>
        <strain evidence="2 3">DSM 17448</strain>
    </source>
</reference>
<accession>A0ABN4AL90</accession>
<sequence>MKKLMLLLFICLGFNAFAQETITASQAKDFVGKEVILTGKVAGSRLFQRQTGDMLLLNIDKPHPSNEVTIVVEGEVLSKGKFTEAALQDKNIKVKGIVSIYKEKPQIKLDNEANLTVIEQ</sequence>
<proteinExistence type="predicted"/>